<keyword evidence="2" id="KW-1185">Reference proteome</keyword>
<dbReference type="Proteomes" id="UP001499854">
    <property type="component" value="Unassembled WGS sequence"/>
</dbReference>
<dbReference type="EMBL" id="BAAAQM010000043">
    <property type="protein sequence ID" value="GAA1990453.1"/>
    <property type="molecule type" value="Genomic_DNA"/>
</dbReference>
<name>A0ABN2SPU3_9ACTN</name>
<sequence>MTRWLRSYWAEEDIWFYFELDARGYPIRQIELEGPALDPIVAASQSEWRTAMQTGNGDEYHAVYGSVGEGGIHDWEGDGFDPEDLTAAEFETVWARARAACGARARTHTMPDV</sequence>
<evidence type="ECO:0000313" key="1">
    <source>
        <dbReference type="EMBL" id="GAA1990453.1"/>
    </source>
</evidence>
<gene>
    <name evidence="1" type="ORF">GCM10009838_62060</name>
</gene>
<accession>A0ABN2SPU3</accession>
<dbReference type="RefSeq" id="WP_344660702.1">
    <property type="nucleotide sequence ID" value="NZ_BAAAQM010000043.1"/>
</dbReference>
<evidence type="ECO:0000313" key="2">
    <source>
        <dbReference type="Proteomes" id="UP001499854"/>
    </source>
</evidence>
<protein>
    <submittedName>
        <fullName evidence="1">Uncharacterized protein</fullName>
    </submittedName>
</protein>
<comment type="caution">
    <text evidence="1">The sequence shown here is derived from an EMBL/GenBank/DDBJ whole genome shotgun (WGS) entry which is preliminary data.</text>
</comment>
<reference evidence="1 2" key="1">
    <citation type="journal article" date="2019" name="Int. J. Syst. Evol. Microbiol.">
        <title>The Global Catalogue of Microorganisms (GCM) 10K type strain sequencing project: providing services to taxonomists for standard genome sequencing and annotation.</title>
        <authorList>
            <consortium name="The Broad Institute Genomics Platform"/>
            <consortium name="The Broad Institute Genome Sequencing Center for Infectious Disease"/>
            <person name="Wu L."/>
            <person name="Ma J."/>
        </authorList>
    </citation>
    <scope>NUCLEOTIDE SEQUENCE [LARGE SCALE GENOMIC DNA]</scope>
    <source>
        <strain evidence="1 2">JCM 16013</strain>
    </source>
</reference>
<proteinExistence type="predicted"/>
<organism evidence="1 2">
    <name type="scientific">Catenulispora subtropica</name>
    <dbReference type="NCBI Taxonomy" id="450798"/>
    <lineage>
        <taxon>Bacteria</taxon>
        <taxon>Bacillati</taxon>
        <taxon>Actinomycetota</taxon>
        <taxon>Actinomycetes</taxon>
        <taxon>Catenulisporales</taxon>
        <taxon>Catenulisporaceae</taxon>
        <taxon>Catenulispora</taxon>
    </lineage>
</organism>